<dbReference type="SUPFAM" id="SSF55331">
    <property type="entry name" value="Tautomerase/MIF"/>
    <property type="match status" value="1"/>
</dbReference>
<dbReference type="PANTHER" id="PTHR38460:SF1">
    <property type="entry name" value="TAUTOMERASE YOLI-RELATED"/>
    <property type="match status" value="1"/>
</dbReference>
<dbReference type="PANTHER" id="PTHR38460">
    <property type="entry name" value="TAUTOMERASE YOLI-RELATED"/>
    <property type="match status" value="1"/>
</dbReference>
<dbReference type="RefSeq" id="WP_079470217.1">
    <property type="nucleotide sequence ID" value="NZ_FUZZ01000002.1"/>
</dbReference>
<evidence type="ECO:0000313" key="1">
    <source>
        <dbReference type="EMBL" id="SKD04677.1"/>
    </source>
</evidence>
<dbReference type="InterPro" id="IPR014347">
    <property type="entry name" value="Tautomerase/MIF_sf"/>
</dbReference>
<accession>A0A1T5NWB5</accession>
<reference evidence="1 2" key="1">
    <citation type="submission" date="2017-02" db="EMBL/GenBank/DDBJ databases">
        <authorList>
            <person name="Peterson S.W."/>
        </authorList>
    </citation>
    <scope>NUCLEOTIDE SEQUENCE [LARGE SCALE GENOMIC DNA]</scope>
    <source>
        <strain evidence="1 2">DSM 18108</strain>
    </source>
</reference>
<dbReference type="Pfam" id="PF14552">
    <property type="entry name" value="Tautomerase_2"/>
    <property type="match status" value="1"/>
</dbReference>
<dbReference type="AlphaFoldDB" id="A0A1T5NWB5"/>
<keyword evidence="2" id="KW-1185">Reference proteome</keyword>
<name>A0A1T5NWB5_9BACT</name>
<dbReference type="Gene3D" id="3.30.429.10">
    <property type="entry name" value="Macrophage Migration Inhibitory Factor"/>
    <property type="match status" value="1"/>
</dbReference>
<protein>
    <submittedName>
        <fullName evidence="1">Tautomerase enzyme</fullName>
    </submittedName>
</protein>
<evidence type="ECO:0000313" key="2">
    <source>
        <dbReference type="Proteomes" id="UP000190166"/>
    </source>
</evidence>
<sequence length="128" mass="14453">MPFVQIYLGKHLSQQNKKDISLAVHQSLVDIFSIPQADYFQVIHAMEPGDILYPESYFDVPHTGNLLYIRITARAGRTPDMKQALYEKIASRIAAATPVSADDVIIIFVENDLEDWSFGRGIAQMVKK</sequence>
<proteinExistence type="predicted"/>
<organism evidence="1 2">
    <name type="scientific">Chitinophaga ginsengisegetis</name>
    <dbReference type="NCBI Taxonomy" id="393003"/>
    <lineage>
        <taxon>Bacteria</taxon>
        <taxon>Pseudomonadati</taxon>
        <taxon>Bacteroidota</taxon>
        <taxon>Chitinophagia</taxon>
        <taxon>Chitinophagales</taxon>
        <taxon>Chitinophagaceae</taxon>
        <taxon>Chitinophaga</taxon>
    </lineage>
</organism>
<dbReference type="EMBL" id="FUZZ01000002">
    <property type="protein sequence ID" value="SKD04677.1"/>
    <property type="molecule type" value="Genomic_DNA"/>
</dbReference>
<gene>
    <name evidence="1" type="ORF">SAMN05660461_2911</name>
</gene>
<dbReference type="STRING" id="393003.SAMN05660461_2911"/>
<dbReference type="Proteomes" id="UP000190166">
    <property type="component" value="Unassembled WGS sequence"/>
</dbReference>
<dbReference type="InterPro" id="IPR037479">
    <property type="entry name" value="Tauto_MSAD"/>
</dbReference>